<reference evidence="2 3" key="1">
    <citation type="submission" date="2016-10" db="EMBL/GenBank/DDBJ databases">
        <authorList>
            <person name="Varghese N."/>
            <person name="Submissions S."/>
        </authorList>
    </citation>
    <scope>NUCLEOTIDE SEQUENCE [LARGE SCALE GENOMIC DNA]</scope>
    <source>
        <strain evidence="2 3">DSM 18839</strain>
    </source>
</reference>
<comment type="similarity">
    <text evidence="1">Belongs to the enoyl-CoA hydratase/isomerase family.</text>
</comment>
<evidence type="ECO:0000313" key="2">
    <source>
        <dbReference type="EMBL" id="SDG08504.1"/>
    </source>
</evidence>
<accession>A0A8G2BJM8</accession>
<dbReference type="InterPro" id="IPR001753">
    <property type="entry name" value="Enoyl-CoA_hydra/iso"/>
</dbReference>
<dbReference type="CDD" id="cd06558">
    <property type="entry name" value="crotonase-like"/>
    <property type="match status" value="1"/>
</dbReference>
<sequence length="268" mass="27697">MPETSVTDTLVSFSLEGGLARLTLTRPEAGNSITPELGLALMKASVRCASDSSVRAVLLTGAGKNFCVGGDLKTFKEAGPGVGALIKETTGYLHAACSTLARMDAPLVVAVQGAAAGAGLSLALLGDLVYAAESSKFAMAYTAAGLSPDGGSTFLLPRMVGLRRAQELTLTNRRLSAAEAVEWGIATATVADDVLLAKAEETARTLAAGPTRAYGRARRLLIDSFDTSFEAQMEKEGTAIAAASVEPDAQEGLDAFLNKRVPVYRGTP</sequence>
<dbReference type="RefSeq" id="WP_245702004.1">
    <property type="nucleotide sequence ID" value="NZ_FNBW01000010.1"/>
</dbReference>
<dbReference type="Gene3D" id="3.90.226.10">
    <property type="entry name" value="2-enoyl-CoA Hydratase, Chain A, domain 1"/>
    <property type="match status" value="1"/>
</dbReference>
<protein>
    <submittedName>
        <fullName evidence="2">2-(1,2-epoxy-1,2-dihydrophenyl)acetyl-CoA isomerase</fullName>
    </submittedName>
</protein>
<proteinExistence type="inferred from homology"/>
<dbReference type="Gene3D" id="1.10.12.10">
    <property type="entry name" value="Lyase 2-enoyl-coa Hydratase, Chain A, domain 2"/>
    <property type="match status" value="1"/>
</dbReference>
<dbReference type="SUPFAM" id="SSF52096">
    <property type="entry name" value="ClpP/crotonase"/>
    <property type="match status" value="1"/>
</dbReference>
<evidence type="ECO:0000313" key="3">
    <source>
        <dbReference type="Proteomes" id="UP000198615"/>
    </source>
</evidence>
<dbReference type="Proteomes" id="UP000198615">
    <property type="component" value="Unassembled WGS sequence"/>
</dbReference>
<dbReference type="PANTHER" id="PTHR43459">
    <property type="entry name" value="ENOYL-COA HYDRATASE"/>
    <property type="match status" value="1"/>
</dbReference>
<comment type="caution">
    <text evidence="2">The sequence shown here is derived from an EMBL/GenBank/DDBJ whole genome shotgun (WGS) entry which is preliminary data.</text>
</comment>
<dbReference type="PANTHER" id="PTHR43459:SF1">
    <property type="entry name" value="EG:BACN32G11.4 PROTEIN"/>
    <property type="match status" value="1"/>
</dbReference>
<dbReference type="EMBL" id="FNBW01000010">
    <property type="protein sequence ID" value="SDG08504.1"/>
    <property type="molecule type" value="Genomic_DNA"/>
</dbReference>
<dbReference type="Pfam" id="PF00378">
    <property type="entry name" value="ECH_1"/>
    <property type="match status" value="1"/>
</dbReference>
<organism evidence="2 3">
    <name type="scientific">Thalassobaculum litoreum DSM 18839</name>
    <dbReference type="NCBI Taxonomy" id="1123362"/>
    <lineage>
        <taxon>Bacteria</taxon>
        <taxon>Pseudomonadati</taxon>
        <taxon>Pseudomonadota</taxon>
        <taxon>Alphaproteobacteria</taxon>
        <taxon>Rhodospirillales</taxon>
        <taxon>Thalassobaculaceae</taxon>
        <taxon>Thalassobaculum</taxon>
    </lineage>
</organism>
<evidence type="ECO:0000256" key="1">
    <source>
        <dbReference type="ARBA" id="ARBA00005254"/>
    </source>
</evidence>
<dbReference type="AlphaFoldDB" id="A0A8G2BJM8"/>
<dbReference type="GO" id="GO:0016853">
    <property type="term" value="F:isomerase activity"/>
    <property type="evidence" value="ECO:0007669"/>
    <property type="project" value="UniProtKB-KW"/>
</dbReference>
<dbReference type="InterPro" id="IPR029045">
    <property type="entry name" value="ClpP/crotonase-like_dom_sf"/>
</dbReference>
<dbReference type="InterPro" id="IPR014748">
    <property type="entry name" value="Enoyl-CoA_hydra_C"/>
</dbReference>
<keyword evidence="2" id="KW-0413">Isomerase</keyword>
<gene>
    <name evidence="2" type="ORF">SAMN05660686_03295</name>
</gene>
<name>A0A8G2BJM8_9PROT</name>
<keyword evidence="3" id="KW-1185">Reference proteome</keyword>